<evidence type="ECO:0000313" key="2">
    <source>
        <dbReference type="EMBL" id="KAJ8901166.1"/>
    </source>
</evidence>
<dbReference type="AlphaFoldDB" id="A0AAV8UKI4"/>
<protein>
    <submittedName>
        <fullName evidence="2">Uncharacterized protein</fullName>
    </submittedName>
</protein>
<accession>A0AAV8UKI4</accession>
<gene>
    <name evidence="2" type="ORF">NDN08_007016</name>
</gene>
<keyword evidence="1" id="KW-0812">Transmembrane</keyword>
<feature type="transmembrane region" description="Helical" evidence="1">
    <location>
        <begin position="12"/>
        <end position="36"/>
    </location>
</feature>
<sequence length="714" mass="78418">MSSLTLNVSPITINVVTDVFLIILSGIWIGLTRALSTLELKRDLRKGNKIFSFERIGSYEYFMTGRHKLTYLNQRGMLESREVRNFNFHTAFSMVGFAFTLGIVSLHALIDYGLEYGTSISNEGLTDSYQVLRFASNPNLNKELELYRSLYRSDDFCERRLYNKSYTGCRIRALAADNALERPLREAMGLASVLFQATSLGQIDAIDHMEFDYIPLYVGTDGSNDPDYCVMKPQLSATDFGGTIDFEDNDLCEQGATYVRSLTIDLRVKIIPANLLVPPSPAMGEIFEKLGINGLFQNTGFVSAKDDRQLRSTMSVVPVSAPSGAVQSGAKVVEVKVDSKIAYAEGGQHLLTVTDLGRRLGGSSTDTEFSISVGSLQRLGNICQLERISTATLIPNEFNVDVQLLFNGKTCGSKILGRAFMSRCDVVAGESFVDGEGWTPEEFGVQKGVLAAFLSGEEDCGAAVREKYADQLLPSKSGLKRGFVMGLEFETACVKGEDGSGTVDCVYGIGKVARMNGAWRSVSVSDGSDALDGLKAILLKSEISWVSVELVGADSDADEIFKNIRDAMSLSFDDVHWFTNRGAMRGRVLGAYVHDPMVSVMSLLSTQLVDSERDFLLNERVEVAIIRVEYVAGLFTVMAVCLLGAVLVAFRFLEEIWTIRRAGYDMVVPTSRTGWMESAAQSIFDGSQHETEKACEWAISNNEKLFGHTSPADP</sequence>
<keyword evidence="3" id="KW-1185">Reference proteome</keyword>
<proteinExistence type="predicted"/>
<dbReference type="EMBL" id="JAMWBK010000011">
    <property type="protein sequence ID" value="KAJ8901166.1"/>
    <property type="molecule type" value="Genomic_DNA"/>
</dbReference>
<evidence type="ECO:0000313" key="3">
    <source>
        <dbReference type="Proteomes" id="UP001157974"/>
    </source>
</evidence>
<organism evidence="2 3">
    <name type="scientific">Rhodosorus marinus</name>
    <dbReference type="NCBI Taxonomy" id="101924"/>
    <lineage>
        <taxon>Eukaryota</taxon>
        <taxon>Rhodophyta</taxon>
        <taxon>Stylonematophyceae</taxon>
        <taxon>Stylonematales</taxon>
        <taxon>Stylonemataceae</taxon>
        <taxon>Rhodosorus</taxon>
    </lineage>
</organism>
<keyword evidence="1" id="KW-1133">Transmembrane helix</keyword>
<feature type="transmembrane region" description="Helical" evidence="1">
    <location>
        <begin position="630"/>
        <end position="653"/>
    </location>
</feature>
<feature type="transmembrane region" description="Helical" evidence="1">
    <location>
        <begin position="86"/>
        <end position="110"/>
    </location>
</feature>
<comment type="caution">
    <text evidence="2">The sequence shown here is derived from an EMBL/GenBank/DDBJ whole genome shotgun (WGS) entry which is preliminary data.</text>
</comment>
<evidence type="ECO:0000256" key="1">
    <source>
        <dbReference type="SAM" id="Phobius"/>
    </source>
</evidence>
<reference evidence="2 3" key="1">
    <citation type="journal article" date="2023" name="Nat. Commun.">
        <title>Origin of minicircular mitochondrial genomes in red algae.</title>
        <authorList>
            <person name="Lee Y."/>
            <person name="Cho C.H."/>
            <person name="Lee Y.M."/>
            <person name="Park S.I."/>
            <person name="Yang J.H."/>
            <person name="West J.A."/>
            <person name="Bhattacharya D."/>
            <person name="Yoon H.S."/>
        </authorList>
    </citation>
    <scope>NUCLEOTIDE SEQUENCE [LARGE SCALE GENOMIC DNA]</scope>
    <source>
        <strain evidence="2 3">CCMP1338</strain>
        <tissue evidence="2">Whole cell</tissue>
    </source>
</reference>
<name>A0AAV8UKI4_9RHOD</name>
<dbReference type="Proteomes" id="UP001157974">
    <property type="component" value="Unassembled WGS sequence"/>
</dbReference>
<keyword evidence="1" id="KW-0472">Membrane</keyword>